<keyword evidence="3 5" id="KW-0687">Ribonucleoprotein</keyword>
<keyword evidence="5" id="KW-0694">RNA-binding</keyword>
<dbReference type="AlphaFoldDB" id="A0A1G2N135"/>
<comment type="caution">
    <text evidence="6">The sequence shown here is derived from an EMBL/GenBank/DDBJ whole genome shotgun (WGS) entry which is preliminary data.</text>
</comment>
<name>A0A1G2N135_9BACT</name>
<organism evidence="6 7">
    <name type="scientific">Candidatus Taylorbacteria bacterium RIFCSPHIGHO2_12_FULL_45_16</name>
    <dbReference type="NCBI Taxonomy" id="1802315"/>
    <lineage>
        <taxon>Bacteria</taxon>
        <taxon>Candidatus Tayloriibacteriota</taxon>
    </lineage>
</organism>
<evidence type="ECO:0000256" key="3">
    <source>
        <dbReference type="ARBA" id="ARBA00023274"/>
    </source>
</evidence>
<keyword evidence="2 5" id="KW-0689">Ribosomal protein</keyword>
<dbReference type="Pfam" id="PF00410">
    <property type="entry name" value="Ribosomal_S8"/>
    <property type="match status" value="1"/>
</dbReference>
<dbReference type="GO" id="GO:0003735">
    <property type="term" value="F:structural constituent of ribosome"/>
    <property type="evidence" value="ECO:0007669"/>
    <property type="project" value="InterPro"/>
</dbReference>
<keyword evidence="5" id="KW-0699">rRNA-binding</keyword>
<dbReference type="STRING" id="1802315.A3F51_00655"/>
<dbReference type="HAMAP" id="MF_01302_B">
    <property type="entry name" value="Ribosomal_uS8_B"/>
    <property type="match status" value="1"/>
</dbReference>
<dbReference type="NCBIfam" id="NF001109">
    <property type="entry name" value="PRK00136.1"/>
    <property type="match status" value="1"/>
</dbReference>
<evidence type="ECO:0000256" key="2">
    <source>
        <dbReference type="ARBA" id="ARBA00022980"/>
    </source>
</evidence>
<evidence type="ECO:0000313" key="6">
    <source>
        <dbReference type="EMBL" id="OHA29119.1"/>
    </source>
</evidence>
<reference evidence="6 7" key="1">
    <citation type="journal article" date="2016" name="Nat. Commun.">
        <title>Thousands of microbial genomes shed light on interconnected biogeochemical processes in an aquifer system.</title>
        <authorList>
            <person name="Anantharaman K."/>
            <person name="Brown C.T."/>
            <person name="Hug L.A."/>
            <person name="Sharon I."/>
            <person name="Castelle C.J."/>
            <person name="Probst A.J."/>
            <person name="Thomas B.C."/>
            <person name="Singh A."/>
            <person name="Wilkins M.J."/>
            <person name="Karaoz U."/>
            <person name="Brodie E.L."/>
            <person name="Williams K.H."/>
            <person name="Hubbard S.S."/>
            <person name="Banfield J.F."/>
        </authorList>
    </citation>
    <scope>NUCLEOTIDE SEQUENCE [LARGE SCALE GENOMIC DNA]</scope>
</reference>
<evidence type="ECO:0000256" key="4">
    <source>
        <dbReference type="ARBA" id="ARBA00035258"/>
    </source>
</evidence>
<gene>
    <name evidence="5" type="primary">rpsH</name>
    <name evidence="6" type="ORF">A3F51_00655</name>
</gene>
<dbReference type="InterPro" id="IPR000630">
    <property type="entry name" value="Ribosomal_uS8"/>
</dbReference>
<dbReference type="FunFam" id="3.30.1490.10:FF:000001">
    <property type="entry name" value="30S ribosomal protein S8"/>
    <property type="match status" value="1"/>
</dbReference>
<evidence type="ECO:0000256" key="1">
    <source>
        <dbReference type="ARBA" id="ARBA00006471"/>
    </source>
</evidence>
<sequence length="129" mass="14402">MVTDPISNLIVRIKNASDAKKPAVTIPQSKLVENVAHALKKNGYLSSVQKNNDTREIELGIVYFDGGKPRITGIERISKTSRRVYQKSSDIRVFRSGFGNTFFSTPKGIMVDMDAKKLKVGGEVLFKIW</sequence>
<dbReference type="Proteomes" id="UP000178089">
    <property type="component" value="Unassembled WGS sequence"/>
</dbReference>
<comment type="subunit">
    <text evidence="5">Part of the 30S ribosomal subunit. Contacts proteins S5 and S12.</text>
</comment>
<dbReference type="GO" id="GO:0005737">
    <property type="term" value="C:cytoplasm"/>
    <property type="evidence" value="ECO:0007669"/>
    <property type="project" value="UniProtKB-ARBA"/>
</dbReference>
<proteinExistence type="inferred from homology"/>
<dbReference type="GO" id="GO:0019843">
    <property type="term" value="F:rRNA binding"/>
    <property type="evidence" value="ECO:0007669"/>
    <property type="project" value="UniProtKB-UniRule"/>
</dbReference>
<dbReference type="EMBL" id="MHRT01000005">
    <property type="protein sequence ID" value="OHA29119.1"/>
    <property type="molecule type" value="Genomic_DNA"/>
</dbReference>
<dbReference type="PANTHER" id="PTHR11758">
    <property type="entry name" value="40S RIBOSOMAL PROTEIN S15A"/>
    <property type="match status" value="1"/>
</dbReference>
<evidence type="ECO:0000313" key="7">
    <source>
        <dbReference type="Proteomes" id="UP000178089"/>
    </source>
</evidence>
<accession>A0A1G2N135</accession>
<comment type="function">
    <text evidence="5">One of the primary rRNA binding proteins, it binds directly to 16S rRNA central domain where it helps coordinate assembly of the platform of the 30S subunit.</text>
</comment>
<protein>
    <recommendedName>
        <fullName evidence="4 5">Small ribosomal subunit protein uS8</fullName>
    </recommendedName>
</protein>
<comment type="similarity">
    <text evidence="1 5">Belongs to the universal ribosomal protein uS8 family.</text>
</comment>
<dbReference type="SUPFAM" id="SSF56047">
    <property type="entry name" value="Ribosomal protein S8"/>
    <property type="match status" value="1"/>
</dbReference>
<dbReference type="Gene3D" id="3.30.1370.30">
    <property type="match status" value="1"/>
</dbReference>
<evidence type="ECO:0000256" key="5">
    <source>
        <dbReference type="HAMAP-Rule" id="MF_01302"/>
    </source>
</evidence>
<dbReference type="GO" id="GO:0005840">
    <property type="term" value="C:ribosome"/>
    <property type="evidence" value="ECO:0007669"/>
    <property type="project" value="UniProtKB-KW"/>
</dbReference>
<dbReference type="InterPro" id="IPR035987">
    <property type="entry name" value="Ribosomal_uS8_sf"/>
</dbReference>
<dbReference type="GO" id="GO:1990904">
    <property type="term" value="C:ribonucleoprotein complex"/>
    <property type="evidence" value="ECO:0007669"/>
    <property type="project" value="UniProtKB-KW"/>
</dbReference>
<dbReference type="GO" id="GO:0006412">
    <property type="term" value="P:translation"/>
    <property type="evidence" value="ECO:0007669"/>
    <property type="project" value="UniProtKB-UniRule"/>
</dbReference>
<dbReference type="Gene3D" id="3.30.1490.10">
    <property type="match status" value="1"/>
</dbReference>